<sequence length="613" mass="66818">MFETLGNKLQDILEKVGHEKALTEDQVKATMREIRMALLEADVNFGVAKDFVAKVSAQAVGQKLSGSLDAGQTVIKLVHDELVEMLGGDKAEPTLVEGGRNVWFMVGLQGAGKTTSTGKLASLYKKQGKRILLVAADTQRPAARDQLEVLARQVGVPVLKVEDGEAPSSIRSRIDAQLAQQPADLVIVDTAGRLQIDEALMGELAALSGELKPTETLLVVDAMTGQEALNVARAFDERVRVSGLIMTKLDGDARGGAALSARSVTGKPIYFAGVSEKLSGLEPFYPDRIAGRILGMGDVMGLIERAEQADIKAMDAKKAGEFDLDDLLLQLRQIRRMGPIADLIKLIPGMSRALPEGFTIEDKQIQRIDAMISAMTLEERRNPKIVGASRRERIARGSGHDVQDVNKLLKMHEQMKEMMKMLQKMSEGEAACLCPRASGLPKARCHRLNNAFAGAWPLLLCVPFWGGEGPGLFGAVAGQANLDSCLTGCVVVWAQVETECRSLLRTWRSGRAGGAAHPWRERKGWPDHSAILGLPCAAPFFYGGFDMTLANQYHALPKLLKVAEVANFTGTHERTVRRWIRDGRLPAVESPEGVRVPRRSLWRFLGLDLERSA</sequence>
<dbReference type="InterPro" id="IPR004125">
    <property type="entry name" value="Signal_recog_particle_SRP54_M"/>
</dbReference>
<proteinExistence type="inferred from homology"/>
<dbReference type="InterPro" id="IPR009061">
    <property type="entry name" value="DNA-bd_dom_put_sf"/>
</dbReference>
<comment type="function">
    <text evidence="9">Involved in targeting and insertion of nascent membrane proteins into the cytoplasmic membrane. Binds to the hydrophobic signal sequence of the ribosome-nascent chain (RNC) as it emerges from the ribosomes. The SRP-RNC complex is then targeted to the cytoplasmic membrane where it interacts with the SRP receptor FtsY.</text>
</comment>
<organism evidence="11 12">
    <name type="scientific">Deinococcus lacus</name>
    <dbReference type="NCBI Taxonomy" id="392561"/>
    <lineage>
        <taxon>Bacteria</taxon>
        <taxon>Thermotogati</taxon>
        <taxon>Deinococcota</taxon>
        <taxon>Deinococci</taxon>
        <taxon>Deinococcales</taxon>
        <taxon>Deinococcaceae</taxon>
        <taxon>Deinococcus</taxon>
    </lineage>
</organism>
<feature type="binding site" evidence="9">
    <location>
        <begin position="189"/>
        <end position="193"/>
    </location>
    <ligand>
        <name>GTP</name>
        <dbReference type="ChEBI" id="CHEBI:37565"/>
    </ligand>
</feature>
<feature type="binding site" evidence="9">
    <location>
        <begin position="107"/>
        <end position="114"/>
    </location>
    <ligand>
        <name>GTP</name>
        <dbReference type="ChEBI" id="CHEBI:37565"/>
    </ligand>
</feature>
<keyword evidence="9" id="KW-0963">Cytoplasm</keyword>
<evidence type="ECO:0000256" key="9">
    <source>
        <dbReference type="HAMAP-Rule" id="MF_00306"/>
    </source>
</evidence>
<dbReference type="InterPro" id="IPR010093">
    <property type="entry name" value="SinI_DNA-bd"/>
</dbReference>
<dbReference type="SUPFAM" id="SSF52540">
    <property type="entry name" value="P-loop containing nucleoside triphosphate hydrolases"/>
    <property type="match status" value="1"/>
</dbReference>
<keyword evidence="3 9" id="KW-0378">Hydrolase</keyword>
<comment type="subcellular location">
    <subcellularLocation>
        <location evidence="9">Cytoplasm</location>
    </subcellularLocation>
    <text evidence="9">The SRP-RNC complex is targeted to the cytoplasmic membrane.</text>
</comment>
<comment type="caution">
    <text evidence="11">The sequence shown here is derived from an EMBL/GenBank/DDBJ whole genome shotgun (WGS) entry which is preliminary data.</text>
</comment>
<dbReference type="PROSITE" id="PS00300">
    <property type="entry name" value="SRP54"/>
    <property type="match status" value="1"/>
</dbReference>
<keyword evidence="7 9" id="KW-0687">Ribonucleoprotein</keyword>
<keyword evidence="2 9" id="KW-0547">Nucleotide-binding</keyword>
<evidence type="ECO:0000259" key="10">
    <source>
        <dbReference type="PROSITE" id="PS00300"/>
    </source>
</evidence>
<feature type="binding site" evidence="9">
    <location>
        <begin position="247"/>
        <end position="250"/>
    </location>
    <ligand>
        <name>GTP</name>
        <dbReference type="ChEBI" id="CHEBI:37565"/>
    </ligand>
</feature>
<evidence type="ECO:0000256" key="3">
    <source>
        <dbReference type="ARBA" id="ARBA00022801"/>
    </source>
</evidence>
<keyword evidence="4 9" id="KW-0694">RNA-binding</keyword>
<dbReference type="InterPro" id="IPR036891">
    <property type="entry name" value="Signal_recog_part_SRP54_M_sf"/>
</dbReference>
<dbReference type="EMBL" id="JBHSWD010000001">
    <property type="protein sequence ID" value="MFC6590819.1"/>
    <property type="molecule type" value="Genomic_DNA"/>
</dbReference>
<keyword evidence="6 9" id="KW-0733">Signal recognition particle</keyword>
<dbReference type="EC" id="3.6.5.4" evidence="9"/>
<dbReference type="InterPro" id="IPR041657">
    <property type="entry name" value="HTH_17"/>
</dbReference>
<protein>
    <recommendedName>
        <fullName evidence="9">Signal recognition particle protein</fullName>
        <ecNumber evidence="9">3.6.5.4</ecNumber>
    </recommendedName>
    <alternativeName>
        <fullName evidence="9">Fifty-four homolog</fullName>
    </alternativeName>
</protein>
<dbReference type="PANTHER" id="PTHR11564">
    <property type="entry name" value="SIGNAL RECOGNITION PARTICLE 54K PROTEIN SRP54"/>
    <property type="match status" value="1"/>
</dbReference>
<dbReference type="InterPro" id="IPR004780">
    <property type="entry name" value="SRP"/>
</dbReference>
<evidence type="ECO:0000256" key="1">
    <source>
        <dbReference type="ARBA" id="ARBA00005450"/>
    </source>
</evidence>
<dbReference type="SUPFAM" id="SSF46955">
    <property type="entry name" value="Putative DNA-binding domain"/>
    <property type="match status" value="1"/>
</dbReference>
<dbReference type="InterPro" id="IPR003593">
    <property type="entry name" value="AAA+_ATPase"/>
</dbReference>
<dbReference type="PANTHER" id="PTHR11564:SF5">
    <property type="entry name" value="SIGNAL RECOGNITION PARTICLE SUBUNIT SRP54"/>
    <property type="match status" value="1"/>
</dbReference>
<dbReference type="InterPro" id="IPR042101">
    <property type="entry name" value="SRP54_N_sf"/>
</dbReference>
<dbReference type="RefSeq" id="WP_380081828.1">
    <property type="nucleotide sequence ID" value="NZ_JBHSWD010000001.1"/>
</dbReference>
<feature type="domain" description="SRP54-type proteins GTP-binding" evidence="10">
    <location>
        <begin position="268"/>
        <end position="281"/>
    </location>
</feature>
<dbReference type="InterPro" id="IPR027417">
    <property type="entry name" value="P-loop_NTPase"/>
</dbReference>
<comment type="catalytic activity">
    <reaction evidence="8 9">
        <text>GTP + H2O = GDP + phosphate + H(+)</text>
        <dbReference type="Rhea" id="RHEA:19669"/>
        <dbReference type="ChEBI" id="CHEBI:15377"/>
        <dbReference type="ChEBI" id="CHEBI:15378"/>
        <dbReference type="ChEBI" id="CHEBI:37565"/>
        <dbReference type="ChEBI" id="CHEBI:43474"/>
        <dbReference type="ChEBI" id="CHEBI:58189"/>
        <dbReference type="EC" id="3.6.5.4"/>
    </reaction>
</comment>
<evidence type="ECO:0000313" key="11">
    <source>
        <dbReference type="EMBL" id="MFC6590819.1"/>
    </source>
</evidence>
<dbReference type="CDD" id="cd18539">
    <property type="entry name" value="SRP_G"/>
    <property type="match status" value="1"/>
</dbReference>
<dbReference type="SMART" id="SM00963">
    <property type="entry name" value="SRP54_N"/>
    <property type="match status" value="1"/>
</dbReference>
<dbReference type="InterPro" id="IPR013822">
    <property type="entry name" value="Signal_recog_particl_SRP54_hlx"/>
</dbReference>
<dbReference type="Pfam" id="PF02978">
    <property type="entry name" value="SRP_SPB"/>
    <property type="match status" value="1"/>
</dbReference>
<dbReference type="NCBIfam" id="TIGR01764">
    <property type="entry name" value="excise"/>
    <property type="match status" value="1"/>
</dbReference>
<dbReference type="Gene3D" id="1.10.260.30">
    <property type="entry name" value="Signal recognition particle, SRP54 subunit, M-domain"/>
    <property type="match status" value="1"/>
</dbReference>
<dbReference type="NCBIfam" id="TIGR00959">
    <property type="entry name" value="ffh"/>
    <property type="match status" value="1"/>
</dbReference>
<name>A0ABW1Y9L2_9DEIO</name>
<evidence type="ECO:0000256" key="4">
    <source>
        <dbReference type="ARBA" id="ARBA00022884"/>
    </source>
</evidence>
<dbReference type="InterPro" id="IPR000897">
    <property type="entry name" value="SRP54_GTPase_dom"/>
</dbReference>
<dbReference type="HAMAP" id="MF_00306">
    <property type="entry name" value="SRP54"/>
    <property type="match status" value="1"/>
</dbReference>
<evidence type="ECO:0000256" key="8">
    <source>
        <dbReference type="ARBA" id="ARBA00048027"/>
    </source>
</evidence>
<accession>A0ABW1Y9L2</accession>
<evidence type="ECO:0000256" key="7">
    <source>
        <dbReference type="ARBA" id="ARBA00023274"/>
    </source>
</evidence>
<keyword evidence="12" id="KW-1185">Reference proteome</keyword>
<reference evidence="12" key="1">
    <citation type="journal article" date="2019" name="Int. J. Syst. Evol. Microbiol.">
        <title>The Global Catalogue of Microorganisms (GCM) 10K type strain sequencing project: providing services to taxonomists for standard genome sequencing and annotation.</title>
        <authorList>
            <consortium name="The Broad Institute Genomics Platform"/>
            <consortium name="The Broad Institute Genome Sequencing Center for Infectious Disease"/>
            <person name="Wu L."/>
            <person name="Ma J."/>
        </authorList>
    </citation>
    <scope>NUCLEOTIDE SEQUENCE [LARGE SCALE GENOMIC DNA]</scope>
    <source>
        <strain evidence="12">CGMCC 1.15772</strain>
    </source>
</reference>
<gene>
    <name evidence="9 11" type="primary">ffh</name>
    <name evidence="11" type="ORF">ACFP81_01400</name>
</gene>
<dbReference type="Gene3D" id="1.20.120.140">
    <property type="entry name" value="Signal recognition particle SRP54, nucleotide-binding domain"/>
    <property type="match status" value="1"/>
</dbReference>
<comment type="domain">
    <text evidence="9">Composed of three domains: the N-terminal N domain, which is responsible for interactions with the ribosome, the central G domain, which binds GTP, and the C-terminal M domain, which binds the RNA and the signal sequence of the RNC.</text>
</comment>
<dbReference type="Proteomes" id="UP001596297">
    <property type="component" value="Unassembled WGS sequence"/>
</dbReference>
<dbReference type="SMART" id="SM00962">
    <property type="entry name" value="SRP54"/>
    <property type="match status" value="1"/>
</dbReference>
<dbReference type="Pfam" id="PF00448">
    <property type="entry name" value="SRP54"/>
    <property type="match status" value="1"/>
</dbReference>
<evidence type="ECO:0000313" key="12">
    <source>
        <dbReference type="Proteomes" id="UP001596297"/>
    </source>
</evidence>
<keyword evidence="5 9" id="KW-0342">GTP-binding</keyword>
<comment type="subunit">
    <text evidence="9">Part of the signal recognition particle protein translocation system, which is composed of SRP and FtsY.</text>
</comment>
<evidence type="ECO:0000256" key="2">
    <source>
        <dbReference type="ARBA" id="ARBA00022741"/>
    </source>
</evidence>
<dbReference type="InterPro" id="IPR022941">
    <property type="entry name" value="SRP54"/>
</dbReference>
<dbReference type="Gene3D" id="3.40.50.300">
    <property type="entry name" value="P-loop containing nucleotide triphosphate hydrolases"/>
    <property type="match status" value="1"/>
</dbReference>
<evidence type="ECO:0000256" key="6">
    <source>
        <dbReference type="ARBA" id="ARBA00023135"/>
    </source>
</evidence>
<dbReference type="Pfam" id="PF12728">
    <property type="entry name" value="HTH_17"/>
    <property type="match status" value="1"/>
</dbReference>
<dbReference type="SUPFAM" id="SSF47446">
    <property type="entry name" value="Signal peptide-binding domain"/>
    <property type="match status" value="1"/>
</dbReference>
<evidence type="ECO:0000256" key="5">
    <source>
        <dbReference type="ARBA" id="ARBA00023134"/>
    </source>
</evidence>
<dbReference type="SMART" id="SM00382">
    <property type="entry name" value="AAA"/>
    <property type="match status" value="1"/>
</dbReference>
<comment type="similarity">
    <text evidence="1 9">Belongs to the GTP-binding SRP family. SRP54 subfamily.</text>
</comment>
<dbReference type="Pfam" id="PF02881">
    <property type="entry name" value="SRP54_N"/>
    <property type="match status" value="1"/>
</dbReference>